<accession>A0AAN7DN44</accession>
<feature type="domain" description="U3 small nucleolar RNA-associated protein 6 homolog C-terminal" evidence="7">
    <location>
        <begin position="369"/>
        <end position="647"/>
    </location>
</feature>
<dbReference type="InterPro" id="IPR013949">
    <property type="entry name" value="Utp6"/>
</dbReference>
<dbReference type="GO" id="GO:0034388">
    <property type="term" value="C:Pwp2p-containing subcomplex of 90S preribosome"/>
    <property type="evidence" value="ECO:0007669"/>
    <property type="project" value="TreeGrafter"/>
</dbReference>
<dbReference type="Gene3D" id="1.25.40.10">
    <property type="entry name" value="Tetratricopeptide repeat domain"/>
    <property type="match status" value="3"/>
</dbReference>
<evidence type="ECO:0000256" key="3">
    <source>
        <dbReference type="ARBA" id="ARBA00022552"/>
    </source>
</evidence>
<dbReference type="PANTHER" id="PTHR23271:SF1">
    <property type="entry name" value="U3 SMALL NUCLEOLAR RNA-ASSOCIATED PROTEIN 6 HOMOLOG"/>
    <property type="match status" value="1"/>
</dbReference>
<evidence type="ECO:0000259" key="7">
    <source>
        <dbReference type="Pfam" id="PF24892"/>
    </source>
</evidence>
<dbReference type="GeneID" id="89953917"/>
<evidence type="ECO:0000313" key="9">
    <source>
        <dbReference type="Proteomes" id="UP001304243"/>
    </source>
</evidence>
<evidence type="ECO:0000256" key="1">
    <source>
        <dbReference type="ARBA" id="ARBA00004604"/>
    </source>
</evidence>
<dbReference type="InterPro" id="IPR055347">
    <property type="entry name" value="UTP6_N"/>
</dbReference>
<dbReference type="GO" id="GO:0032040">
    <property type="term" value="C:small-subunit processome"/>
    <property type="evidence" value="ECO:0007669"/>
    <property type="project" value="TreeGrafter"/>
</dbReference>
<dbReference type="AlphaFoldDB" id="A0AAN7DN44"/>
<evidence type="ECO:0000256" key="2">
    <source>
        <dbReference type="ARBA" id="ARBA00010734"/>
    </source>
</evidence>
<dbReference type="Pfam" id="PF08640">
    <property type="entry name" value="U3_assoc_6"/>
    <property type="match status" value="1"/>
</dbReference>
<organism evidence="8 9">
    <name type="scientific">Mucor velutinosus</name>
    <dbReference type="NCBI Taxonomy" id="708070"/>
    <lineage>
        <taxon>Eukaryota</taxon>
        <taxon>Fungi</taxon>
        <taxon>Fungi incertae sedis</taxon>
        <taxon>Mucoromycota</taxon>
        <taxon>Mucoromycotina</taxon>
        <taxon>Mucoromycetes</taxon>
        <taxon>Mucorales</taxon>
        <taxon>Mucorineae</taxon>
        <taxon>Mucoraceae</taxon>
        <taxon>Mucor</taxon>
    </lineage>
</organism>
<keyword evidence="3" id="KW-0698">rRNA processing</keyword>
<proteinExistence type="inferred from homology"/>
<evidence type="ECO:0008006" key="10">
    <source>
        <dbReference type="Google" id="ProtNLM"/>
    </source>
</evidence>
<comment type="subcellular location">
    <subcellularLocation>
        <location evidence="1">Nucleus</location>
        <location evidence="1">Nucleolus</location>
    </subcellularLocation>
</comment>
<evidence type="ECO:0000313" key="8">
    <source>
        <dbReference type="EMBL" id="KAK4519987.1"/>
    </source>
</evidence>
<reference evidence="8 9" key="1">
    <citation type="submission" date="2022-11" db="EMBL/GenBank/DDBJ databases">
        <title>Mucor velutinosus strain NIH1002 WGS.</title>
        <authorList>
            <person name="Subramanian P."/>
            <person name="Mullikin J.C."/>
            <person name="Segre J.A."/>
            <person name="Zelazny A.M."/>
        </authorList>
    </citation>
    <scope>NUCLEOTIDE SEQUENCE [LARGE SCALE GENOMIC DNA]</scope>
    <source>
        <strain evidence="8 9">NIH1002</strain>
    </source>
</reference>
<keyword evidence="4" id="KW-0677">Repeat</keyword>
<evidence type="ECO:0000259" key="6">
    <source>
        <dbReference type="Pfam" id="PF08640"/>
    </source>
</evidence>
<dbReference type="SUPFAM" id="SSF48452">
    <property type="entry name" value="TPR-like"/>
    <property type="match status" value="1"/>
</dbReference>
<dbReference type="InterPro" id="IPR056907">
    <property type="entry name" value="UTP6_C"/>
</dbReference>
<protein>
    <recommendedName>
        <fullName evidence="10">U3 small nucleolar RNA-associated protein 6</fullName>
    </recommendedName>
</protein>
<dbReference type="EMBL" id="JASEJX010000012">
    <property type="protein sequence ID" value="KAK4519987.1"/>
    <property type="molecule type" value="Genomic_DNA"/>
</dbReference>
<evidence type="ECO:0000256" key="5">
    <source>
        <dbReference type="ARBA" id="ARBA00023242"/>
    </source>
</evidence>
<dbReference type="RefSeq" id="XP_064686653.1">
    <property type="nucleotide sequence ID" value="XM_064829451.1"/>
</dbReference>
<sequence length="670" mass="78022">MAESVQYYLERMIPELEGLEKKHIFSPVEIKSIIKKRTNFEYALQRRIKQKIDFLRAIEYEINLEELRKKRIARLGIADSLKGSDLQYSGARRIYNLFRRATIKFKSDLSLWLQYIDYAKKNKANNILSSIFVQAIQYHPNNASLWIMAATWENEHNANMAAARILLQRALRLMPESQQLWHEYFRLELLYIEKIKLRRRILGIDQAKNQEDLDAMQVDNQEDDDDNTINLPAVTGEDVAQWKQDEENTKKSKKVLTKEEAAALEEANNPILQGLLAKIIYDNAIQSTADSIQFRQRFVDIYREFTDTQKDIDYVYDTIRRDMMDNAEARAFLAKSHLFVFTQVEESQDEEKSQYISVSDPAFVPALKKCVDEFESALVDVPQPEMWVQYIQFLLSWYALVSEENLKLYLGKLLQKTFKACKKQNKLNATLYELWVAHLIEQEDQEKAESVVSQGLDSHPDDAALWIYCIQLARDDPKEQRELYATALDYNPASLLLWNSYKDWIVSSSHLSIEETDKLFFQACEKATILLPSVTSESADRNGIKQMLQSAYVQWAAVSQGIEAARTVYKKIVKSFYPTYTFFIKCIEIENEYGSADVAGQESVEYLYDRTTRLEDDKEGSYVSYLAYLYSQKKFQKANQVYNRACKEVSNKDSFDLKVQKLKASHQTTL</sequence>
<feature type="domain" description="U3 small nucleolar RNA-associated protein 6 N-terminal" evidence="6">
    <location>
        <begin position="9"/>
        <end position="93"/>
    </location>
</feature>
<keyword evidence="9" id="KW-1185">Reference proteome</keyword>
<dbReference type="SMART" id="SM00386">
    <property type="entry name" value="HAT"/>
    <property type="match status" value="8"/>
</dbReference>
<dbReference type="GO" id="GO:0030515">
    <property type="term" value="F:snoRNA binding"/>
    <property type="evidence" value="ECO:0007669"/>
    <property type="project" value="InterPro"/>
</dbReference>
<evidence type="ECO:0000256" key="4">
    <source>
        <dbReference type="ARBA" id="ARBA00022737"/>
    </source>
</evidence>
<dbReference type="GO" id="GO:0000462">
    <property type="term" value="P:maturation of SSU-rRNA from tricistronic rRNA transcript (SSU-rRNA, 5.8S rRNA, LSU-rRNA)"/>
    <property type="evidence" value="ECO:0007669"/>
    <property type="project" value="InterPro"/>
</dbReference>
<dbReference type="InterPro" id="IPR003107">
    <property type="entry name" value="HAT"/>
</dbReference>
<keyword evidence="5" id="KW-0539">Nucleus</keyword>
<dbReference type="PANTHER" id="PTHR23271">
    <property type="entry name" value="HEPATOCELLULAR CARCINOMA-ASSOCIATED ANTIGEN 66"/>
    <property type="match status" value="1"/>
</dbReference>
<dbReference type="InterPro" id="IPR011990">
    <property type="entry name" value="TPR-like_helical_dom_sf"/>
</dbReference>
<dbReference type="Proteomes" id="UP001304243">
    <property type="component" value="Unassembled WGS sequence"/>
</dbReference>
<dbReference type="Pfam" id="PF24892">
    <property type="entry name" value="UTP6_C"/>
    <property type="match status" value="1"/>
</dbReference>
<comment type="similarity">
    <text evidence="2">Belongs to the UTP6 family.</text>
</comment>
<comment type="caution">
    <text evidence="8">The sequence shown here is derived from an EMBL/GenBank/DDBJ whole genome shotgun (WGS) entry which is preliminary data.</text>
</comment>
<name>A0AAN7DN44_9FUNG</name>
<gene>
    <name evidence="8" type="ORF">ATC70_010231</name>
</gene>